<keyword evidence="9" id="KW-1185">Reference proteome</keyword>
<protein>
    <submittedName>
        <fullName evidence="8">Uncharacterized protein</fullName>
    </submittedName>
</protein>
<keyword evidence="4" id="KW-0969">Cilium</keyword>
<evidence type="ECO:0000259" key="6">
    <source>
        <dbReference type="Pfam" id="PF18962"/>
    </source>
</evidence>
<dbReference type="InterPro" id="IPR053879">
    <property type="entry name" value="HYDIN_VesB_CFA65-like_Ig"/>
</dbReference>
<sequence>MICFRPPFSEIICNMIHVPVKKLLLIPVMALFVATSAVQTLSAQIIEADNMIIAPAPESGQVCILDPAGYDEHVHISAAEMRAKYNVNQTASSATFDIEYFNSCGGQVWPQQARNAIERAFDIWSTHLSSSVPIRIEANWIALAENTLGSAGPTNIVQFDPGEAEQLGAQPNTWYTIAQASAMSGEDLVTQFDIGHDIVMNINCQWGSWYFGTDANPPTGQIDLVSVVLHEIGHGIGFLGSMSANNETLEGSYGFGSANDPIIFDRFAEDGSGTPLLNASQYPNPSNALYMALTGQLGGIFFNGGNANLVNDESPVRLYSPPEWNGGSSYSHLDQNTYTDTESALMRPRIPSAFAIHSPGPVFCGMLGDWGWPLGGDCQAFIAADAFIAVRSLDNLELNSLEFGVTNIGSPVNRSFTISNEAASPEPFTYNITIENENYRIVPSSLANQTLQPGETVQLTVEYDPQNDRVHSGNLRIRHNAQNQSSPISVTLAGESLLEEEIARLEQNYPNPFNPETTIPFVLPDQANVRLDVYSIDGRLVKTLRNGTLPSGRYEEPYNLSDLASGMYLYRLIVDNFADTKKFLIVK</sequence>
<dbReference type="Gene3D" id="2.60.40.10">
    <property type="entry name" value="Immunoglobulins"/>
    <property type="match status" value="1"/>
</dbReference>
<feature type="domain" description="HYDIN/VesB/CFA65-like Ig-like" evidence="7">
    <location>
        <begin position="399"/>
        <end position="494"/>
    </location>
</feature>
<dbReference type="EMBL" id="QGGB01000002">
    <property type="protein sequence ID" value="PWN07935.1"/>
    <property type="molecule type" value="Genomic_DNA"/>
</dbReference>
<evidence type="ECO:0000313" key="9">
    <source>
        <dbReference type="Proteomes" id="UP000245533"/>
    </source>
</evidence>
<evidence type="ECO:0000256" key="1">
    <source>
        <dbReference type="ARBA" id="ARBA00004138"/>
    </source>
</evidence>
<dbReference type="Pfam" id="PF22544">
    <property type="entry name" value="HYDIN_VesB_CFA65-like_Ig"/>
    <property type="match status" value="1"/>
</dbReference>
<dbReference type="SUPFAM" id="SSF55486">
    <property type="entry name" value="Metalloproteases ('zincins'), catalytic domain"/>
    <property type="match status" value="1"/>
</dbReference>
<dbReference type="InterPro" id="IPR026444">
    <property type="entry name" value="Secre_tail"/>
</dbReference>
<feature type="domain" description="Secretion system C-terminal sorting" evidence="6">
    <location>
        <begin position="509"/>
        <end position="585"/>
    </location>
</feature>
<name>A0A316TXC3_9BACT</name>
<evidence type="ECO:0000256" key="3">
    <source>
        <dbReference type="ARBA" id="ARBA00022490"/>
    </source>
</evidence>
<dbReference type="NCBIfam" id="TIGR04183">
    <property type="entry name" value="Por_Secre_tail"/>
    <property type="match status" value="1"/>
</dbReference>
<dbReference type="InterPro" id="IPR013783">
    <property type="entry name" value="Ig-like_fold"/>
</dbReference>
<accession>A0A316TXC3</accession>
<dbReference type="Gene3D" id="3.40.390.10">
    <property type="entry name" value="Collagenase (Catalytic Domain)"/>
    <property type="match status" value="1"/>
</dbReference>
<dbReference type="GO" id="GO:0008237">
    <property type="term" value="F:metallopeptidase activity"/>
    <property type="evidence" value="ECO:0007669"/>
    <property type="project" value="InterPro"/>
</dbReference>
<organism evidence="8 9">
    <name type="scientific">Rhodohalobacter mucosus</name>
    <dbReference type="NCBI Taxonomy" id="2079485"/>
    <lineage>
        <taxon>Bacteria</taxon>
        <taxon>Pseudomonadati</taxon>
        <taxon>Balneolota</taxon>
        <taxon>Balneolia</taxon>
        <taxon>Balneolales</taxon>
        <taxon>Balneolaceae</taxon>
        <taxon>Rhodohalobacter</taxon>
    </lineage>
</organism>
<dbReference type="AlphaFoldDB" id="A0A316TXC3"/>
<dbReference type="InterPro" id="IPR024079">
    <property type="entry name" value="MetalloPept_cat_dom_sf"/>
</dbReference>
<comment type="subcellular location">
    <subcellularLocation>
        <location evidence="1">Cell projection</location>
        <location evidence="1">Cilium</location>
    </subcellularLocation>
    <subcellularLocation>
        <location evidence="2">Cytoplasm</location>
    </subcellularLocation>
</comment>
<reference evidence="8 9" key="1">
    <citation type="submission" date="2018-05" db="EMBL/GenBank/DDBJ databases">
        <title>Rhodohalobacter halophilus gen. nov., sp. nov., a moderately halophilic member of the family Balneolaceae.</title>
        <authorList>
            <person name="Liu Z.-W."/>
        </authorList>
    </citation>
    <scope>NUCLEOTIDE SEQUENCE [LARGE SCALE GENOMIC DNA]</scope>
    <source>
        <strain evidence="8 9">8A47</strain>
    </source>
</reference>
<evidence type="ECO:0000256" key="2">
    <source>
        <dbReference type="ARBA" id="ARBA00004496"/>
    </source>
</evidence>
<gene>
    <name evidence="8" type="ORF">DDZ15_02680</name>
</gene>
<evidence type="ECO:0000259" key="7">
    <source>
        <dbReference type="Pfam" id="PF22544"/>
    </source>
</evidence>
<evidence type="ECO:0000256" key="5">
    <source>
        <dbReference type="ARBA" id="ARBA00023273"/>
    </source>
</evidence>
<evidence type="ECO:0000256" key="4">
    <source>
        <dbReference type="ARBA" id="ARBA00023069"/>
    </source>
</evidence>
<evidence type="ECO:0000313" key="8">
    <source>
        <dbReference type="EMBL" id="PWN07935.1"/>
    </source>
</evidence>
<proteinExistence type="predicted"/>
<comment type="caution">
    <text evidence="8">The sequence shown here is derived from an EMBL/GenBank/DDBJ whole genome shotgun (WGS) entry which is preliminary data.</text>
</comment>
<dbReference type="Gene3D" id="2.60.40.4070">
    <property type="match status" value="1"/>
</dbReference>
<dbReference type="Proteomes" id="UP000245533">
    <property type="component" value="Unassembled WGS sequence"/>
</dbReference>
<dbReference type="Pfam" id="PF18962">
    <property type="entry name" value="Por_Secre_tail"/>
    <property type="match status" value="1"/>
</dbReference>
<keyword evidence="3" id="KW-0963">Cytoplasm</keyword>
<keyword evidence="5" id="KW-0966">Cell projection</keyword>